<dbReference type="InterPro" id="IPR004027">
    <property type="entry name" value="SEC_C_motif"/>
</dbReference>
<gene>
    <name evidence="1" type="ORF">THITH_04010</name>
</gene>
<organism evidence="1 2">
    <name type="scientific">Thioalkalivibrio paradoxus ARh 1</name>
    <dbReference type="NCBI Taxonomy" id="713585"/>
    <lineage>
        <taxon>Bacteria</taxon>
        <taxon>Pseudomonadati</taxon>
        <taxon>Pseudomonadota</taxon>
        <taxon>Gammaproteobacteria</taxon>
        <taxon>Chromatiales</taxon>
        <taxon>Ectothiorhodospiraceae</taxon>
        <taxon>Thioalkalivibrio</taxon>
    </lineage>
</organism>
<keyword evidence="2" id="KW-1185">Reference proteome</keyword>
<dbReference type="HOGENOM" id="CLU_1554597_0_0_6"/>
<name>W0DST3_9GAMM</name>
<dbReference type="SUPFAM" id="SSF103642">
    <property type="entry name" value="Sec-C motif"/>
    <property type="match status" value="1"/>
</dbReference>
<dbReference type="AlphaFoldDB" id="W0DST3"/>
<dbReference type="PANTHER" id="PTHR33747">
    <property type="entry name" value="UPF0225 PROTEIN SCO1677"/>
    <property type="match status" value="1"/>
</dbReference>
<dbReference type="EMBL" id="CP007029">
    <property type="protein sequence ID" value="AHE99925.1"/>
    <property type="molecule type" value="Genomic_DNA"/>
</dbReference>
<proteinExistence type="predicted"/>
<reference evidence="1 2" key="1">
    <citation type="submission" date="2013-12" db="EMBL/GenBank/DDBJ databases">
        <authorList>
            <consortium name="DOE Joint Genome Institute"/>
            <person name="Muyzer G."/>
            <person name="Huntemann M."/>
            <person name="Han J."/>
            <person name="Chen A."/>
            <person name="Kyrpides N."/>
            <person name="Mavromatis K."/>
            <person name="Markowitz V."/>
            <person name="Palaniappan K."/>
            <person name="Ivanova N."/>
            <person name="Schaumberg A."/>
            <person name="Pati A."/>
            <person name="Liolios K."/>
            <person name="Nordberg H.P."/>
            <person name="Cantor M.N."/>
            <person name="Hua S.X."/>
            <person name="Woyke T."/>
        </authorList>
    </citation>
    <scope>NUCLEOTIDE SEQUENCE [LARGE SCALE GENOMIC DNA]</scope>
    <source>
        <strain evidence="1 2">ARh 1</strain>
    </source>
</reference>
<dbReference type="Pfam" id="PF02810">
    <property type="entry name" value="SEC-C"/>
    <property type="match status" value="1"/>
</dbReference>
<dbReference type="Gene3D" id="3.10.450.50">
    <property type="match status" value="1"/>
</dbReference>
<dbReference type="Proteomes" id="UP000005289">
    <property type="component" value="Chromosome"/>
</dbReference>
<dbReference type="STRING" id="713585.THITH_04010"/>
<sequence length="172" mass="19354">MDFLSFILILILILILSLTTDASEDPMVGEIAGMVLLDHPRERFHALLMKLATTFEADERSSGIPYSVADVGQAFSGPSPRPFQHPHFLSFYNPIEIRERQLRWKRERGGRGDDDLGDNVLGIGRDDLGWQDEPLPLAFDTPYVREHPKVGRNDPCPCGSGRKYKKCCLGKT</sequence>
<accession>W0DST3</accession>
<dbReference type="PANTHER" id="PTHR33747:SF1">
    <property type="entry name" value="ADENYLATE CYCLASE-ASSOCIATED CAP C-TERMINAL DOMAIN-CONTAINING PROTEIN"/>
    <property type="match status" value="1"/>
</dbReference>
<dbReference type="KEGG" id="tti:THITH_04010"/>
<evidence type="ECO:0000313" key="1">
    <source>
        <dbReference type="EMBL" id="AHE99925.1"/>
    </source>
</evidence>
<protein>
    <submittedName>
        <fullName evidence="1">Uncharacterized protein</fullName>
    </submittedName>
</protein>
<evidence type="ECO:0000313" key="2">
    <source>
        <dbReference type="Proteomes" id="UP000005289"/>
    </source>
</evidence>